<feature type="compositionally biased region" description="Low complexity" evidence="1">
    <location>
        <begin position="160"/>
        <end position="174"/>
    </location>
</feature>
<evidence type="ECO:0000256" key="1">
    <source>
        <dbReference type="SAM" id="MobiDB-lite"/>
    </source>
</evidence>
<reference evidence="2" key="1">
    <citation type="submission" date="2024-10" db="EMBL/GenBank/DDBJ databases">
        <authorList>
            <person name="Ryan C."/>
        </authorList>
    </citation>
    <scope>NUCLEOTIDE SEQUENCE [LARGE SCALE GENOMIC DNA]</scope>
</reference>
<proteinExistence type="predicted"/>
<dbReference type="PANTHER" id="PTHR34952:SF1">
    <property type="entry name" value="OS01G0814400 PROTEIN"/>
    <property type="match status" value="1"/>
</dbReference>
<feature type="compositionally biased region" description="Basic residues" evidence="1">
    <location>
        <begin position="143"/>
        <end position="159"/>
    </location>
</feature>
<feature type="compositionally biased region" description="Low complexity" evidence="1">
    <location>
        <begin position="75"/>
        <end position="101"/>
    </location>
</feature>
<dbReference type="Proteomes" id="UP001497457">
    <property type="component" value="Chromosome 20rd"/>
</dbReference>
<protein>
    <submittedName>
        <fullName evidence="2">Uncharacterized protein</fullName>
    </submittedName>
</protein>
<dbReference type="EMBL" id="OZ075130">
    <property type="protein sequence ID" value="CAL4973467.1"/>
    <property type="molecule type" value="Genomic_DNA"/>
</dbReference>
<keyword evidence="3" id="KW-1185">Reference proteome</keyword>
<feature type="compositionally biased region" description="Low complexity" evidence="1">
    <location>
        <begin position="201"/>
        <end position="216"/>
    </location>
</feature>
<sequence>MGEPLADYACWKDGQDDLVVEEIGMALTEVMHANAYDNDEERPELDEDSSDDDDDDPVLSVESDSTDDLVDVDSELAISPTSPSDASESSISKSIDDGSSIHGTPRVSAMKGTRAKQGIVTKLSVSWAPDVYDPPVTSDSHTVRGHHRSSRKGHNKYKPSKSSSSSSSRNTSGSKNDKKHSRHSSSSSGGSKKDRKHSHRSTSSGGSSSRTDNSSSHSRKAYSGGGISSSRTVTCVPESAKLSPSVIAESVALPEIVPVLRTMEPIKCPTSCGKDKPFALLSRQFSPARYKGMFSFWSQNQLAS</sequence>
<dbReference type="AlphaFoldDB" id="A0ABC9A5R4"/>
<accession>A0ABC9A5R4</accession>
<gene>
    <name evidence="2" type="ORF">URODEC1_LOCUS51917</name>
</gene>
<feature type="compositionally biased region" description="Acidic residues" evidence="1">
    <location>
        <begin position="37"/>
        <end position="57"/>
    </location>
</feature>
<name>A0ABC9A5R4_9POAL</name>
<evidence type="ECO:0000313" key="3">
    <source>
        <dbReference type="Proteomes" id="UP001497457"/>
    </source>
</evidence>
<feature type="compositionally biased region" description="Acidic residues" evidence="1">
    <location>
        <begin position="64"/>
        <end position="74"/>
    </location>
</feature>
<evidence type="ECO:0000313" key="2">
    <source>
        <dbReference type="EMBL" id="CAL4973467.1"/>
    </source>
</evidence>
<dbReference type="PANTHER" id="PTHR34952">
    <property type="entry name" value="OS05G0113500 PROTEIN"/>
    <property type="match status" value="1"/>
</dbReference>
<feature type="region of interest" description="Disordered" evidence="1">
    <location>
        <begin position="31"/>
        <end position="232"/>
    </location>
</feature>
<organism evidence="2 3">
    <name type="scientific">Urochloa decumbens</name>
    <dbReference type="NCBI Taxonomy" id="240449"/>
    <lineage>
        <taxon>Eukaryota</taxon>
        <taxon>Viridiplantae</taxon>
        <taxon>Streptophyta</taxon>
        <taxon>Embryophyta</taxon>
        <taxon>Tracheophyta</taxon>
        <taxon>Spermatophyta</taxon>
        <taxon>Magnoliopsida</taxon>
        <taxon>Liliopsida</taxon>
        <taxon>Poales</taxon>
        <taxon>Poaceae</taxon>
        <taxon>PACMAD clade</taxon>
        <taxon>Panicoideae</taxon>
        <taxon>Panicodae</taxon>
        <taxon>Paniceae</taxon>
        <taxon>Melinidinae</taxon>
        <taxon>Urochloa</taxon>
    </lineage>
</organism>